<dbReference type="Proteomes" id="UP001497680">
    <property type="component" value="Unassembled WGS sequence"/>
</dbReference>
<name>A0ACC0D7C3_9PEZI</name>
<organism evidence="1 2">
    <name type="scientific">Hypoxylon rubiginosum</name>
    <dbReference type="NCBI Taxonomy" id="110542"/>
    <lineage>
        <taxon>Eukaryota</taxon>
        <taxon>Fungi</taxon>
        <taxon>Dikarya</taxon>
        <taxon>Ascomycota</taxon>
        <taxon>Pezizomycotina</taxon>
        <taxon>Sordariomycetes</taxon>
        <taxon>Xylariomycetidae</taxon>
        <taxon>Xylariales</taxon>
        <taxon>Hypoxylaceae</taxon>
        <taxon>Hypoxylon</taxon>
    </lineage>
</organism>
<dbReference type="EMBL" id="MU394300">
    <property type="protein sequence ID" value="KAI6088629.1"/>
    <property type="molecule type" value="Genomic_DNA"/>
</dbReference>
<comment type="caution">
    <text evidence="1">The sequence shown here is derived from an EMBL/GenBank/DDBJ whole genome shotgun (WGS) entry which is preliminary data.</text>
</comment>
<gene>
    <name evidence="1" type="ORF">F4821DRAFT_85662</name>
</gene>
<evidence type="ECO:0000313" key="1">
    <source>
        <dbReference type="EMBL" id="KAI6088629.1"/>
    </source>
</evidence>
<keyword evidence="2" id="KW-1185">Reference proteome</keyword>
<evidence type="ECO:0000313" key="2">
    <source>
        <dbReference type="Proteomes" id="UP001497680"/>
    </source>
</evidence>
<accession>A0ACC0D7C3</accession>
<reference evidence="1 2" key="1">
    <citation type="journal article" date="2022" name="New Phytol.">
        <title>Ecological generalism drives hyperdiversity of secondary metabolite gene clusters in xylarialean endophytes.</title>
        <authorList>
            <person name="Franco M.E.E."/>
            <person name="Wisecaver J.H."/>
            <person name="Arnold A.E."/>
            <person name="Ju Y.M."/>
            <person name="Slot J.C."/>
            <person name="Ahrendt S."/>
            <person name="Moore L.P."/>
            <person name="Eastman K.E."/>
            <person name="Scott K."/>
            <person name="Konkel Z."/>
            <person name="Mondo S.J."/>
            <person name="Kuo A."/>
            <person name="Hayes R.D."/>
            <person name="Haridas S."/>
            <person name="Andreopoulos B."/>
            <person name="Riley R."/>
            <person name="LaButti K."/>
            <person name="Pangilinan J."/>
            <person name="Lipzen A."/>
            <person name="Amirebrahimi M."/>
            <person name="Yan J."/>
            <person name="Adam C."/>
            <person name="Keymanesh K."/>
            <person name="Ng V."/>
            <person name="Louie K."/>
            <person name="Northen T."/>
            <person name="Drula E."/>
            <person name="Henrissat B."/>
            <person name="Hsieh H.M."/>
            <person name="Youens-Clark K."/>
            <person name="Lutzoni F."/>
            <person name="Miadlikowska J."/>
            <person name="Eastwood D.C."/>
            <person name="Hamelin R.C."/>
            <person name="Grigoriev I.V."/>
            <person name="U'Ren J.M."/>
        </authorList>
    </citation>
    <scope>NUCLEOTIDE SEQUENCE [LARGE SCALE GENOMIC DNA]</scope>
    <source>
        <strain evidence="1 2">ER1909</strain>
    </source>
</reference>
<protein>
    <submittedName>
        <fullName evidence="1">Gryzun, putative trafficking through golgi-domain-containing protein</fullName>
    </submittedName>
</protein>
<proteinExistence type="predicted"/>
<sequence length="1280" mass="143187">MDGYPAGSLDHNVPFLAVSGLSTAPTKPLITDPVLREQSILVRSEIPPIDTREAKAILRYIQETDATGLPWHSRDSRRYKFKIRTIGREFLLPPRRARLPDNFEAPLSPPILHSPFSPLSPGSSLYPDGLIDTHWLQKHQDLIPSVCLAFYSLTSDSTLATLHDNQLKTDINAVKNAIAQSGYKTRLVVVILSDQSPTSVSQFQERLENIRRSTGLDPKTSLFVLPTQRTETELEGAVDSVLTAVFDQATEYYRDLARHSRKKKSRGVAPQPTVPPTSGTSHTLSLQGWNVRYDFKAAIFAEFRQEIDVALRSYEQAYETLLGPDILETIPSWSPRFNDARSLSDITAIRALKCLLWTGQSTAAVRRWQAHRDRIFDLVDRRGRGTQNYGWKAWEARWSTVMANLIEKVEFPELEPSSELPFRPPEKNLSAERLQPWEYLHHQGYWYRAAARHLSDRRRLARSISEEDRKKPDTSSPSQASKTYGYDTYMCPQPYEEFPLAGPGVNHAQMIFDHLVLARSEFKKRQQTRTSTELAIECCKELERMHEWTRIMDILAPLWRDMSFRKEGWWDAMEALSWTLRSAAVEVGQKDIIVAIDWELLNRGFSKRPGWHYDITKSLDDLAVEDQPVVSFTDEHVTSFLQTAFVFKNEEGKAGQSCPAQLSITSNSFSDAAPVVLDSIRIKFDDTLRTIRIKHQANDNKTHSTSRLRVTKVTLAEAEASDETDSDDVSEASSESTSMVLLEGTDDLILLPDQTRVFEIDVPLREPGDAKASSVQVLVAPESFTLKYTMKLRDNNLAGLWHSLPSRKKITRANPHKIKVLPRPPKMEVSFINMLEQYYASESVGLELKLLNEEDADAITKLDVVLYGEDVPGYKVQVDNGAEKSSPGGEEESKLDGISVGTIPSSKSVKATIVINPVDRPMSFDVLVRARYHLVSDPGTPIIQQATYHLNIVNPFESSYDLSPRLHSEWPDYFNPEDIQDLLGGDETVRRPRGIAQKWSLATRYASFAHEDVAILDLDVGVLSTQGSVSCKISKSQAIDEDGLVISPKTIEEAQFELIAQKFDLDDKSQATAYLALTIKWRRLTSPKSVVNAVTLTLPQFYVTSSEPRVLAGVSYYSPPDASSDASSSSSSPLLFLDITIENPSSHFLTFGLMMEPSDEFAFSGAKTTTLNVLPVARRTVTYRLLPLVRGAWIRPTLVVRDKYFQKVLKITPAASAAEGMKSDRDGVLVWVPPEDEEGDGESGSGGSEDESGSGGSEDESESGDDDESKTSTTQGETEA</sequence>